<dbReference type="Pfam" id="PF01261">
    <property type="entry name" value="AP_endonuc_2"/>
    <property type="match status" value="2"/>
</dbReference>
<dbReference type="SUPFAM" id="SSF49299">
    <property type="entry name" value="PKD domain"/>
    <property type="match status" value="1"/>
</dbReference>
<dbReference type="Gene3D" id="2.60.120.260">
    <property type="entry name" value="Galactose-binding domain-like"/>
    <property type="match status" value="1"/>
</dbReference>
<protein>
    <submittedName>
        <fullName evidence="5">TIM barrel protein</fullName>
    </submittedName>
</protein>
<dbReference type="InterPro" id="IPR011042">
    <property type="entry name" value="6-blade_b-propeller_TolB-like"/>
</dbReference>
<dbReference type="InterPro" id="IPR013783">
    <property type="entry name" value="Ig-like_fold"/>
</dbReference>
<evidence type="ECO:0000256" key="3">
    <source>
        <dbReference type="SAM" id="SignalP"/>
    </source>
</evidence>
<dbReference type="Pfam" id="PF07995">
    <property type="entry name" value="GSDH"/>
    <property type="match status" value="1"/>
</dbReference>
<name>A0ABX5VN21_9MICO</name>
<dbReference type="CDD" id="cd00146">
    <property type="entry name" value="PKD"/>
    <property type="match status" value="1"/>
</dbReference>
<evidence type="ECO:0000256" key="1">
    <source>
        <dbReference type="ARBA" id="ARBA00023277"/>
    </source>
</evidence>
<dbReference type="Pfam" id="PF18911">
    <property type="entry name" value="PKD_4"/>
    <property type="match status" value="1"/>
</dbReference>
<evidence type="ECO:0000313" key="5">
    <source>
        <dbReference type="EMBL" id="QDB78449.1"/>
    </source>
</evidence>
<feature type="signal peptide" evidence="3">
    <location>
        <begin position="1"/>
        <end position="34"/>
    </location>
</feature>
<dbReference type="SUPFAM" id="SSF51658">
    <property type="entry name" value="Xylose isomerase-like"/>
    <property type="match status" value="2"/>
</dbReference>
<dbReference type="PROSITE" id="PS50093">
    <property type="entry name" value="PKD"/>
    <property type="match status" value="1"/>
</dbReference>
<dbReference type="InterPro" id="IPR022409">
    <property type="entry name" value="PKD/Chitinase_dom"/>
</dbReference>
<feature type="chain" id="PRO_5045815512" evidence="3">
    <location>
        <begin position="35"/>
        <end position="1815"/>
    </location>
</feature>
<evidence type="ECO:0000259" key="4">
    <source>
        <dbReference type="PROSITE" id="PS50093"/>
    </source>
</evidence>
<dbReference type="PANTHER" id="PTHR19328:SF75">
    <property type="entry name" value="ALDOSE SUGAR DEHYDROGENASE YLII"/>
    <property type="match status" value="1"/>
</dbReference>
<accession>A0ABX5VN21</accession>
<dbReference type="SUPFAM" id="SSF50952">
    <property type="entry name" value="Soluble quinoprotein glucose dehydrogenase"/>
    <property type="match status" value="1"/>
</dbReference>
<dbReference type="SUPFAM" id="SSF69318">
    <property type="entry name" value="Integrin alpha N-terminal domain"/>
    <property type="match status" value="1"/>
</dbReference>
<dbReference type="InterPro" id="IPR035986">
    <property type="entry name" value="PKD_dom_sf"/>
</dbReference>
<dbReference type="InterPro" id="IPR013022">
    <property type="entry name" value="Xyl_isomerase-like_TIM-brl"/>
</dbReference>
<dbReference type="InterPro" id="IPR006311">
    <property type="entry name" value="TAT_signal"/>
</dbReference>
<dbReference type="PANTHER" id="PTHR19328">
    <property type="entry name" value="HEDGEHOG-INTERACTING PROTEIN"/>
    <property type="match status" value="1"/>
</dbReference>
<gene>
    <name evidence="5" type="ORF">FE251_02950</name>
</gene>
<dbReference type="InterPro" id="IPR011041">
    <property type="entry name" value="Quinoprot_gluc/sorb_DH_b-prop"/>
</dbReference>
<evidence type="ECO:0000313" key="6">
    <source>
        <dbReference type="Proteomes" id="UP000313948"/>
    </source>
</evidence>
<dbReference type="EMBL" id="CP040899">
    <property type="protein sequence ID" value="QDB78449.1"/>
    <property type="molecule type" value="Genomic_DNA"/>
</dbReference>
<dbReference type="InterPro" id="IPR012938">
    <property type="entry name" value="Glc/Sorbosone_DH"/>
</dbReference>
<feature type="region of interest" description="Disordered" evidence="2">
    <location>
        <begin position="145"/>
        <end position="165"/>
    </location>
</feature>
<evidence type="ECO:0000256" key="2">
    <source>
        <dbReference type="SAM" id="MobiDB-lite"/>
    </source>
</evidence>
<dbReference type="Gene3D" id="3.20.20.150">
    <property type="entry name" value="Divalent-metal-dependent TIM barrel enzymes"/>
    <property type="match status" value="2"/>
</dbReference>
<dbReference type="Gene3D" id="2.60.40.10">
    <property type="entry name" value="Immunoglobulins"/>
    <property type="match status" value="1"/>
</dbReference>
<dbReference type="SMART" id="SM00089">
    <property type="entry name" value="PKD"/>
    <property type="match status" value="1"/>
</dbReference>
<feature type="domain" description="PKD" evidence="4">
    <location>
        <begin position="565"/>
        <end position="649"/>
    </location>
</feature>
<keyword evidence="1" id="KW-0119">Carbohydrate metabolism</keyword>
<proteinExistence type="predicted"/>
<keyword evidence="6" id="KW-1185">Reference proteome</keyword>
<dbReference type="InterPro" id="IPR036237">
    <property type="entry name" value="Xyl_isomerase-like_sf"/>
</dbReference>
<reference evidence="5 6" key="1">
    <citation type="submission" date="2019-05" db="EMBL/GenBank/DDBJ databases">
        <title>Georgenia *** sp. nov., and Georgenia *** sp. nov., isolated from the intestinal contents of plateau pika (Ochotona curzoniae) in the Qinghai-Tibet plateau of China.</title>
        <authorList>
            <person name="Tian Z."/>
        </authorList>
    </citation>
    <scope>NUCLEOTIDE SEQUENCE [LARGE SCALE GENOMIC DNA]</scope>
    <source>
        <strain evidence="5 6">Z294</strain>
    </source>
</reference>
<dbReference type="RefSeq" id="WP_139947788.1">
    <property type="nucleotide sequence ID" value="NZ_CP040899.1"/>
</dbReference>
<organism evidence="5 6">
    <name type="scientific">Georgenia wutianyii</name>
    <dbReference type="NCBI Taxonomy" id="2585135"/>
    <lineage>
        <taxon>Bacteria</taxon>
        <taxon>Bacillati</taxon>
        <taxon>Actinomycetota</taxon>
        <taxon>Actinomycetes</taxon>
        <taxon>Micrococcales</taxon>
        <taxon>Bogoriellaceae</taxon>
        <taxon>Georgenia</taxon>
    </lineage>
</organism>
<dbReference type="Gene3D" id="2.120.10.30">
    <property type="entry name" value="TolB, C-terminal domain"/>
    <property type="match status" value="1"/>
</dbReference>
<dbReference type="PROSITE" id="PS51318">
    <property type="entry name" value="TAT"/>
    <property type="match status" value="1"/>
</dbReference>
<dbReference type="InterPro" id="IPR000601">
    <property type="entry name" value="PKD_dom"/>
</dbReference>
<keyword evidence="3" id="KW-0732">Signal</keyword>
<dbReference type="Proteomes" id="UP000313948">
    <property type="component" value="Chromosome"/>
</dbReference>
<dbReference type="InterPro" id="IPR028994">
    <property type="entry name" value="Integrin_alpha_N"/>
</dbReference>
<sequence length="1815" mass="193896">MARRSTGRRWATRGASALLASALVLPLAMSGAQANPDAPHDAAPAQDSAEPALDWNNYEKTLLTKNTGEPLDLAVLPDSRVLHTARDGVVRLTDPATGATTQAARLDVYANSEDGLQGVALDPDFENNNWVYLVYAPRVMSGTSADGTPYPETTPAGNAPNTLPAGADPETYWDQWLGYNVLSRFQWDEETGTLDLASEQEIIKVDAQRGQCCHVGADIAFDADGNLYLSTGDNTPAGTPGANGYTPINNAPGMNPGFDARRGAGNTNDLRGAILRIDVLDEIAPDAEPGPGATYTIPEGNLFDDEAYDPDLVREEIYVMGLRNPFRIDFDIETGALVWGDYGPDAGAAQADRGPMGYVEWQLTTEPMNGGWPYCHGPNEGGAYNEWDYATGTPGEFFDCAGGPENNSTWNTGLTQLPPVTEPQVYYGDNVGDQPWDEFVEFRTATGQAPMGGPIYRFDQYDSETKFPEYWDGKPLMAEFSQDYVAAITMDELSSDGVVTAVENFLPNLHLETVNQPIWDNVMDMEFGPDGSLYVLEYGDGFFRQNPDAGLYRVNYVGDGNKTPQAAFTATPVSGSDAPLEVVFDASASRDPEGAELTYTWDLDGDGQYDDATGVNPTFTYAERGVYNAALRATDPEGKAGIAIRQISVGNTAPEISLSVPDGAVFNWGDAVPVSVTVTDAEDGTDFVCNDVRWTFGLGHNEHAHPEQSGRGCEFTLQTSEDAVEHGEGEKIYGTLVVTYADRAQGDVPSITGEATLVLKPEVQQAEWFDASEGITVVDDAEAGAGGYVSELDEGDSITFRPFAFTHAPTGDVIDTVTARGRGEGTISLGWGDETVATIEFAQAEKALTGASTVAQWFADPVGGPLISEVIPADAVDAIADVALEAVDASVLSGHARSELLAAYADAPVDGWQDVEVSFRNAPEGAGELVVTSTGGVDLDSLYFTASGRPAGNIEIPAEKVSIGMFSLIPWVTSDGLPNVLGRLAEIGFQNVEPFGSNFNGYTAEEFRAMVEEIGLRVPSSHYNTAENTFDATLEFVETLGQEYVGSGGFAAPGIGTYENTLATAETMNRLGERSVEAGIGKFFGHNHATEFTTVYEHDGEQMSAWEILVEETNPEFVTFQLDVAWAAHAGIDVPALIEEHGDRIELLHVKDAVNLGGPTNPTFTNLGEGEVPLQEILWAAEEHAEIAYYVLEFDRAAHGETFVETGFSYLTGEELAPVRVDSEDVSIGMFSLIPWVQAEGLPSVLARLAEIGFQNVEPFGSNFGGYTAEEFRAMVDLIGLDVPSSHYNVAENTFDATLEYVDTLGQRYVGSGGFADPGISTYGRTLRTAETMDRLGQRSVEAGTGKLFGHNHATEFTTVYNHGGEEMSAWEILVEETDPRYVTFQLDVAWAAHAGIDVPALIEEYGDRIELLHVKDATNLGGTSPTFTNLGDGDVPLQDILRAARDHANVSLYVLEYDVSPNGPSFVETGYEYLTGVPAGEAGSRPVETTTQPVTFTDEVGTENDTYTVPRVTGVQYVVDGEVKAPGTHPGSGTVTVTARAAAGFELAEGATTEWTRTFSAAGAPTPVPSQEHGFFLSNDWKGGTAHAFHYGRFTDEVFIGDWDGDGTDSIAVRRGNVFHVSNSPRGGAADATFVYGRAGDTVLVGDWDGDGKDTFAVRRGAAYHIKNSLGGGAADTVVAYGRGGDTVLVGDWDGDGRDSLAVRRGSEYHVKNSLTGGAADTVFAYGRPDDVTMAGDWDGNGTDTLAVRRGATYFAKNSLSGGNADLVVTYGRVGDQVFVGDWDGNGTDTLGLRRLPPAVVSTALATPGQVVAV</sequence>